<evidence type="ECO:0000313" key="2">
    <source>
        <dbReference type="Proteomes" id="UP000297475"/>
    </source>
</evidence>
<dbReference type="InterPro" id="IPR010710">
    <property type="entry name" value="DUF1289"/>
</dbReference>
<evidence type="ECO:0000313" key="1">
    <source>
        <dbReference type="EMBL" id="TGG93586.1"/>
    </source>
</evidence>
<organism evidence="1 2">
    <name type="scientific">Natronospirillum operosum</name>
    <dbReference type="NCBI Taxonomy" id="2759953"/>
    <lineage>
        <taxon>Bacteria</taxon>
        <taxon>Pseudomonadati</taxon>
        <taxon>Pseudomonadota</taxon>
        <taxon>Gammaproteobacteria</taxon>
        <taxon>Oceanospirillales</taxon>
        <taxon>Natronospirillaceae</taxon>
        <taxon>Natronospirillum</taxon>
    </lineage>
</organism>
<reference evidence="1 2" key="1">
    <citation type="submission" date="2019-04" db="EMBL/GenBank/DDBJ databases">
        <title>Natronospirillum operosus gen. nov., sp. nov., a haloalkaliphilic satellite isolated from decaying biomass of laboratory culture of cyanobacterium Geitlerinema sp. and proposal of Natronospirillaceae fam. nov. and Saccharospirillaceae fam. nov.</title>
        <authorList>
            <person name="Kevbrin V."/>
            <person name="Boltyanskaya Y."/>
            <person name="Koziaeva V."/>
            <person name="Grouzdev D.S."/>
            <person name="Park M."/>
            <person name="Cho J."/>
        </authorList>
    </citation>
    <scope>NUCLEOTIDE SEQUENCE [LARGE SCALE GENOMIC DNA]</scope>
    <source>
        <strain evidence="1 2">G-116</strain>
    </source>
</reference>
<dbReference type="AlphaFoldDB" id="A0A4Z0WEP5"/>
<name>A0A4Z0WEP5_9GAMM</name>
<sequence length="62" mass="6951">MAKAVESPCVDVCQLSGDVCIGCGRTTVEIRQWQRMKRPEKMAAVRNAALRLKKRKKSVTDC</sequence>
<dbReference type="OrthoDB" id="8911262at2"/>
<dbReference type="EMBL" id="SRMF01000003">
    <property type="protein sequence ID" value="TGG93586.1"/>
    <property type="molecule type" value="Genomic_DNA"/>
</dbReference>
<comment type="caution">
    <text evidence="1">The sequence shown here is derived from an EMBL/GenBank/DDBJ whole genome shotgun (WGS) entry which is preliminary data.</text>
</comment>
<accession>A0A4Z0WEP5</accession>
<dbReference type="PANTHER" id="PTHR35175:SF2">
    <property type="entry name" value="DUF1289 DOMAIN-CONTAINING PROTEIN"/>
    <property type="match status" value="1"/>
</dbReference>
<dbReference type="Pfam" id="PF06945">
    <property type="entry name" value="DUF1289"/>
    <property type="match status" value="1"/>
</dbReference>
<dbReference type="PANTHER" id="PTHR35175">
    <property type="entry name" value="DUF1289 DOMAIN-CONTAINING PROTEIN"/>
    <property type="match status" value="1"/>
</dbReference>
<protein>
    <submittedName>
        <fullName evidence="1">DUF1289 domain-containing protein</fullName>
    </submittedName>
</protein>
<keyword evidence="2" id="KW-1185">Reference proteome</keyword>
<gene>
    <name evidence="1" type="ORF">E4656_11125</name>
</gene>
<dbReference type="Proteomes" id="UP000297475">
    <property type="component" value="Unassembled WGS sequence"/>
</dbReference>
<dbReference type="RefSeq" id="WP_135483316.1">
    <property type="nucleotide sequence ID" value="NZ_SRMF01000003.1"/>
</dbReference>
<proteinExistence type="predicted"/>